<feature type="signal peptide" evidence="1">
    <location>
        <begin position="1"/>
        <end position="18"/>
    </location>
</feature>
<keyword evidence="1" id="KW-0732">Signal</keyword>
<dbReference type="Proteomes" id="UP001183643">
    <property type="component" value="Unassembled WGS sequence"/>
</dbReference>
<evidence type="ECO:0000256" key="1">
    <source>
        <dbReference type="SAM" id="SignalP"/>
    </source>
</evidence>
<dbReference type="AlphaFoldDB" id="A0AAE3YPR5"/>
<gene>
    <name evidence="2" type="ORF">J2S41_002862</name>
</gene>
<accession>A0AAE3YPR5</accession>
<dbReference type="Gene3D" id="1.25.40.10">
    <property type="entry name" value="Tetratricopeptide repeat domain"/>
    <property type="match status" value="2"/>
</dbReference>
<dbReference type="InterPro" id="IPR011990">
    <property type="entry name" value="TPR-like_helical_dom_sf"/>
</dbReference>
<dbReference type="EMBL" id="JAVDYB010000001">
    <property type="protein sequence ID" value="MDR7276084.1"/>
    <property type="molecule type" value="Genomic_DNA"/>
</dbReference>
<dbReference type="SUPFAM" id="SSF48452">
    <property type="entry name" value="TPR-like"/>
    <property type="match status" value="1"/>
</dbReference>
<organism evidence="2 3">
    <name type="scientific">Catenuloplanes atrovinosus</name>
    <dbReference type="NCBI Taxonomy" id="137266"/>
    <lineage>
        <taxon>Bacteria</taxon>
        <taxon>Bacillati</taxon>
        <taxon>Actinomycetota</taxon>
        <taxon>Actinomycetes</taxon>
        <taxon>Micromonosporales</taxon>
        <taxon>Micromonosporaceae</taxon>
        <taxon>Catenuloplanes</taxon>
    </lineage>
</organism>
<comment type="caution">
    <text evidence="2">The sequence shown here is derived from an EMBL/GenBank/DDBJ whole genome shotgun (WGS) entry which is preliminary data.</text>
</comment>
<evidence type="ECO:0000313" key="2">
    <source>
        <dbReference type="EMBL" id="MDR7276084.1"/>
    </source>
</evidence>
<reference evidence="2" key="1">
    <citation type="submission" date="2023-07" db="EMBL/GenBank/DDBJ databases">
        <title>Sequencing the genomes of 1000 actinobacteria strains.</title>
        <authorList>
            <person name="Klenk H.-P."/>
        </authorList>
    </citation>
    <scope>NUCLEOTIDE SEQUENCE</scope>
    <source>
        <strain evidence="2">DSM 44707</strain>
    </source>
</reference>
<feature type="chain" id="PRO_5042230418" evidence="1">
    <location>
        <begin position="19"/>
        <end position="418"/>
    </location>
</feature>
<proteinExistence type="predicted"/>
<sequence>MRAALLTVAAAVLLTAGAAVPHRPDAAATVTATGGAPADAIAVTQDRLRSVPGDWASWAHLAVLHVERARGTGDPGDYARAEEAVRRSRALRPAGNVDALVADGMLANARHDFAAARDLATEALRLDGHDAAAQAVLADALTQLGPAGTATGAVQRLLDLRPGLSAYARGSYDLELRGDDAGAAELMGRALTAATTPADLGFCHAHLGDLAWNRGDLAGASAAYRAGLLADPHAAALRRGQARVLAAQGRTVEALKIWAALPPEAGNLLEHADLLRALGRDDEAAAQVALATAQHGLFTANGGVDGITGASLAIAAGDPDAAVAAARAEYDRRRHPDVIDAYAWSLHAAGRDAEALPLARAALAGGARPASHLYHLGVIAHALGDPAWRGHLGEALSRNPHFSPSGAADARRLLGVTA</sequence>
<evidence type="ECO:0000313" key="3">
    <source>
        <dbReference type="Proteomes" id="UP001183643"/>
    </source>
</evidence>
<protein>
    <submittedName>
        <fullName evidence="2">Tetratricopeptide (TPR) repeat protein</fullName>
    </submittedName>
</protein>
<name>A0AAE3YPR5_9ACTN</name>
<keyword evidence="3" id="KW-1185">Reference proteome</keyword>